<dbReference type="Proteomes" id="UP000051260">
    <property type="component" value="Unassembled WGS sequence"/>
</dbReference>
<dbReference type="Gene3D" id="3.40.720.10">
    <property type="entry name" value="Alkaline Phosphatase, subunit A"/>
    <property type="match status" value="1"/>
</dbReference>
<name>A0A0N7M9C0_9RHOB</name>
<evidence type="ECO:0000313" key="1">
    <source>
        <dbReference type="EMBL" id="CUJ97450.1"/>
    </source>
</evidence>
<dbReference type="AlphaFoldDB" id="A0A0N7M9C0"/>
<organism evidence="1 2">
    <name type="scientific">Ruegeria denitrificans</name>
    <dbReference type="NCBI Taxonomy" id="1715692"/>
    <lineage>
        <taxon>Bacteria</taxon>
        <taxon>Pseudomonadati</taxon>
        <taxon>Pseudomonadota</taxon>
        <taxon>Alphaproteobacteria</taxon>
        <taxon>Rhodobacterales</taxon>
        <taxon>Roseobacteraceae</taxon>
        <taxon>Ruegeria</taxon>
    </lineage>
</organism>
<dbReference type="SUPFAM" id="SSF53649">
    <property type="entry name" value="Alkaline phosphatase-like"/>
    <property type="match status" value="1"/>
</dbReference>
<gene>
    <name evidence="1" type="ORF">RUE5091_01806</name>
</gene>
<evidence type="ECO:0008006" key="3">
    <source>
        <dbReference type="Google" id="ProtNLM"/>
    </source>
</evidence>
<protein>
    <recommendedName>
        <fullName evidence="3">Arylsulfatase</fullName>
    </recommendedName>
</protein>
<reference evidence="2" key="1">
    <citation type="submission" date="2015-09" db="EMBL/GenBank/DDBJ databases">
        <authorList>
            <person name="Rodrigo-Torres L."/>
            <person name="Arahal D.R."/>
        </authorList>
    </citation>
    <scope>NUCLEOTIDE SEQUENCE [LARGE SCALE GENOMIC DNA]</scope>
    <source>
        <strain evidence="2">CECT 5091</strain>
    </source>
</reference>
<dbReference type="EMBL" id="CYUD01000005">
    <property type="protein sequence ID" value="CUJ97450.1"/>
    <property type="molecule type" value="Genomic_DNA"/>
</dbReference>
<sequence length="110" mass="12742">MIHCEGGHRPILFDLENDPDELTDLGNSPEHAEIIAEMYDHLFAWTRRPSQCTTRSEQQLIEMRTKSRGKGVVLGVYDENDTQLELTVKYRGRKARPFAEYLGKEKLPPR</sequence>
<keyword evidence="2" id="KW-1185">Reference proteome</keyword>
<accession>A0A0N7M9C0</accession>
<dbReference type="InterPro" id="IPR017850">
    <property type="entry name" value="Alkaline_phosphatase_core_sf"/>
</dbReference>
<evidence type="ECO:0000313" key="2">
    <source>
        <dbReference type="Proteomes" id="UP000051260"/>
    </source>
</evidence>
<proteinExistence type="predicted"/>
<dbReference type="STRING" id="1715692.RUE5091_01806"/>